<gene>
    <name evidence="1" type="ORF">DHETER_LOCUS13151</name>
</gene>
<proteinExistence type="predicted"/>
<dbReference type="Proteomes" id="UP000789702">
    <property type="component" value="Unassembled WGS sequence"/>
</dbReference>
<sequence>MSRLEVVKTITRIKEQAQQTNDKPAQIMQTAIANSSQYIYLYLPSTNTLRQTIQRICYLNLLTEPGSLESLIIPEYLRKTLDRADFLINDTTIGHNKMLIFMTPNNIRYLNQSL</sequence>
<reference evidence="1" key="1">
    <citation type="submission" date="2021-06" db="EMBL/GenBank/DDBJ databases">
        <authorList>
            <person name="Kallberg Y."/>
            <person name="Tangrot J."/>
            <person name="Rosling A."/>
        </authorList>
    </citation>
    <scope>NUCLEOTIDE SEQUENCE</scope>
    <source>
        <strain evidence="1">IL203A</strain>
    </source>
</reference>
<name>A0ACA9PW69_9GLOM</name>
<evidence type="ECO:0000313" key="2">
    <source>
        <dbReference type="Proteomes" id="UP000789702"/>
    </source>
</evidence>
<keyword evidence="2" id="KW-1185">Reference proteome</keyword>
<comment type="caution">
    <text evidence="1">The sequence shown here is derived from an EMBL/GenBank/DDBJ whole genome shotgun (WGS) entry which is preliminary data.</text>
</comment>
<evidence type="ECO:0000313" key="1">
    <source>
        <dbReference type="EMBL" id="CAG8726246.1"/>
    </source>
</evidence>
<protein>
    <submittedName>
        <fullName evidence="1">16398_t:CDS:1</fullName>
    </submittedName>
</protein>
<dbReference type="EMBL" id="CAJVPU010034793">
    <property type="protein sequence ID" value="CAG8726246.1"/>
    <property type="molecule type" value="Genomic_DNA"/>
</dbReference>
<accession>A0ACA9PW69</accession>
<feature type="non-terminal residue" evidence="1">
    <location>
        <position position="114"/>
    </location>
</feature>
<organism evidence="1 2">
    <name type="scientific">Dentiscutata heterogama</name>
    <dbReference type="NCBI Taxonomy" id="1316150"/>
    <lineage>
        <taxon>Eukaryota</taxon>
        <taxon>Fungi</taxon>
        <taxon>Fungi incertae sedis</taxon>
        <taxon>Mucoromycota</taxon>
        <taxon>Glomeromycotina</taxon>
        <taxon>Glomeromycetes</taxon>
        <taxon>Diversisporales</taxon>
        <taxon>Gigasporaceae</taxon>
        <taxon>Dentiscutata</taxon>
    </lineage>
</organism>